<keyword evidence="3" id="KW-1185">Reference proteome</keyword>
<dbReference type="GO" id="GO:0047474">
    <property type="term" value="F:long-chain fatty acid--protein ligase activity"/>
    <property type="evidence" value="ECO:0007669"/>
    <property type="project" value="InterPro"/>
</dbReference>
<name>A0A1M5YEV7_9FIRM</name>
<dbReference type="RefSeq" id="WP_073079380.1">
    <property type="nucleotide sequence ID" value="NZ_FQXV01000008.1"/>
</dbReference>
<evidence type="ECO:0000313" key="2">
    <source>
        <dbReference type="EMBL" id="SHI10439.1"/>
    </source>
</evidence>
<dbReference type="Proteomes" id="UP000183995">
    <property type="component" value="Unassembled WGS sequence"/>
</dbReference>
<dbReference type="STRING" id="1123282.SAMN02745823_02447"/>
<dbReference type="InterPro" id="IPR007534">
    <property type="entry name" value="LuxE"/>
</dbReference>
<dbReference type="Gene3D" id="3.40.50.12780">
    <property type="entry name" value="N-terminal domain of ligase-like"/>
    <property type="match status" value="1"/>
</dbReference>
<dbReference type="EMBL" id="FQXV01000008">
    <property type="protein sequence ID" value="SHI10439.1"/>
    <property type="molecule type" value="Genomic_DNA"/>
</dbReference>
<gene>
    <name evidence="2" type="ORF">SAMN02745823_02447</name>
</gene>
<protein>
    <submittedName>
        <fullName evidence="2">Acyl-protein synthetase, LuxE</fullName>
    </submittedName>
</protein>
<feature type="domain" description="Acyl-protein synthetase LuxE" evidence="1">
    <location>
        <begin position="17"/>
        <end position="365"/>
    </location>
</feature>
<dbReference type="GO" id="GO:0008218">
    <property type="term" value="P:bioluminescence"/>
    <property type="evidence" value="ECO:0007669"/>
    <property type="project" value="InterPro"/>
</dbReference>
<reference evidence="2 3" key="1">
    <citation type="submission" date="2016-11" db="EMBL/GenBank/DDBJ databases">
        <authorList>
            <person name="Jaros S."/>
            <person name="Januszkiewicz K."/>
            <person name="Wedrychowicz H."/>
        </authorList>
    </citation>
    <scope>NUCLEOTIDE SEQUENCE [LARGE SCALE GENOMIC DNA]</scope>
    <source>
        <strain evidence="2 3">DSM 10068</strain>
    </source>
</reference>
<dbReference type="InterPro" id="IPR042099">
    <property type="entry name" value="ANL_N_sf"/>
</dbReference>
<proteinExistence type="predicted"/>
<organism evidence="2 3">
    <name type="scientific">Sporobacter termitidis DSM 10068</name>
    <dbReference type="NCBI Taxonomy" id="1123282"/>
    <lineage>
        <taxon>Bacteria</taxon>
        <taxon>Bacillati</taxon>
        <taxon>Bacillota</taxon>
        <taxon>Clostridia</taxon>
        <taxon>Eubacteriales</taxon>
        <taxon>Oscillospiraceae</taxon>
        <taxon>Sporobacter</taxon>
    </lineage>
</organism>
<dbReference type="Pfam" id="PF04443">
    <property type="entry name" value="LuxE"/>
    <property type="match status" value="1"/>
</dbReference>
<dbReference type="OrthoDB" id="182577at2"/>
<accession>A0A1M5YEV7</accession>
<dbReference type="AlphaFoldDB" id="A0A1M5YEV7"/>
<evidence type="ECO:0000259" key="1">
    <source>
        <dbReference type="Pfam" id="PF04443"/>
    </source>
</evidence>
<evidence type="ECO:0000313" key="3">
    <source>
        <dbReference type="Proteomes" id="UP000183995"/>
    </source>
</evidence>
<sequence length="377" mass="41660">MSYGGRLFFSRKIYDLERTDALFLNAVLENVRHHRGLCRDYDALLRSRGFSEESVQTSGDIYKIPPLPTLFLKNHPLYSVPPERLMLKSTTSGTSGKVSQVGFDRSSAWRGAGMIAATFFTNRLVSPRPTNYVVLGYEPAKRNKIGAAKTAYAVTYSAPAVHRVYALKDTGSDYVLNTAGIVGALRRYEKQGLPVRFIGFPAYFMFLLKELAGAGLRLRLHPKSLVLLAGGWKQFFAERVDKPALYAMAEDVLGLGERRIREFFGAVEHPVPYFDCPHHHFHVPVYSRVVIRDTALRPLPFGAPGLLNLITPMLTSMPFTSVITDDLAVLHRGAECPCGIKSPYFEVLGRVGYADLKTCAAGASELLDVLRKAGAGA</sequence>